<evidence type="ECO:0000256" key="6">
    <source>
        <dbReference type="ARBA" id="ARBA00022737"/>
    </source>
</evidence>
<evidence type="ECO:0000256" key="4">
    <source>
        <dbReference type="ARBA" id="ARBA00022676"/>
    </source>
</evidence>
<dbReference type="Gene3D" id="3.40.50.11380">
    <property type="match status" value="1"/>
</dbReference>
<accession>A0A1H3D6I3</accession>
<organism evidence="11 12">
    <name type="scientific">Aidingimonas halophila</name>
    <dbReference type="NCBI Taxonomy" id="574349"/>
    <lineage>
        <taxon>Bacteria</taxon>
        <taxon>Pseudomonadati</taxon>
        <taxon>Pseudomonadota</taxon>
        <taxon>Gammaproteobacteria</taxon>
        <taxon>Oceanospirillales</taxon>
        <taxon>Halomonadaceae</taxon>
        <taxon>Aidingimonas</taxon>
    </lineage>
</organism>
<dbReference type="OrthoDB" id="255821at2"/>
<keyword evidence="4" id="KW-0328">Glycosyltransferase</keyword>
<dbReference type="GO" id="GO:0097363">
    <property type="term" value="F:protein O-acetylglucosaminyltransferase activity"/>
    <property type="evidence" value="ECO:0007669"/>
    <property type="project" value="UniProtKB-EC"/>
</dbReference>
<dbReference type="Gene3D" id="3.40.50.2000">
    <property type="entry name" value="Glycogen Phosphorylase B"/>
    <property type="match status" value="1"/>
</dbReference>
<dbReference type="InterPro" id="IPR011990">
    <property type="entry name" value="TPR-like_helical_dom_sf"/>
</dbReference>
<dbReference type="Pfam" id="PF00515">
    <property type="entry name" value="TPR_1"/>
    <property type="match status" value="1"/>
</dbReference>
<dbReference type="InterPro" id="IPR029063">
    <property type="entry name" value="SAM-dependent_MTases_sf"/>
</dbReference>
<evidence type="ECO:0000256" key="9">
    <source>
        <dbReference type="SAM" id="MobiDB-lite"/>
    </source>
</evidence>
<dbReference type="SUPFAM" id="SSF53756">
    <property type="entry name" value="UDP-Glycosyltransferase/glycogen phosphorylase"/>
    <property type="match status" value="1"/>
</dbReference>
<dbReference type="InterPro" id="IPR029489">
    <property type="entry name" value="OGT/SEC/SPY_C"/>
</dbReference>
<dbReference type="Pfam" id="PF13432">
    <property type="entry name" value="TPR_16"/>
    <property type="match status" value="1"/>
</dbReference>
<gene>
    <name evidence="11" type="ORF">SAMN05443545_106206</name>
</gene>
<keyword evidence="12" id="KW-1185">Reference proteome</keyword>
<protein>
    <recommendedName>
        <fullName evidence="3">protein O-GlcNAc transferase</fullName>
        <ecNumber evidence="3">2.4.1.255</ecNumber>
    </recommendedName>
</protein>
<dbReference type="Gene3D" id="1.25.40.10">
    <property type="entry name" value="Tetratricopeptide repeat domain"/>
    <property type="match status" value="2"/>
</dbReference>
<dbReference type="PANTHER" id="PTHR44835">
    <property type="entry name" value="UDP-N-ACETYLGLUCOSAMINE--PEPTIDE N-ACETYLGLUCOSAMINYLTRANSFERASE SPINDLY-RELATED"/>
    <property type="match status" value="1"/>
</dbReference>
<feature type="domain" description="O-GlcNAc transferase C-terminal" evidence="10">
    <location>
        <begin position="274"/>
        <end position="427"/>
    </location>
</feature>
<evidence type="ECO:0000313" key="11">
    <source>
        <dbReference type="EMBL" id="SDX62122.1"/>
    </source>
</evidence>
<proteinExistence type="inferred from homology"/>
<keyword evidence="6" id="KW-0677">Repeat</keyword>
<reference evidence="11 12" key="1">
    <citation type="submission" date="2016-10" db="EMBL/GenBank/DDBJ databases">
        <authorList>
            <person name="de Groot N.N."/>
        </authorList>
    </citation>
    <scope>NUCLEOTIDE SEQUENCE [LARGE SCALE GENOMIC DNA]</scope>
    <source>
        <strain evidence="11 12">DSM 19219</strain>
    </source>
</reference>
<comment type="similarity">
    <text evidence="2">Belongs to the glycosyltransferase 41 family. O-GlcNAc transferase subfamily.</text>
</comment>
<dbReference type="PROSITE" id="PS50293">
    <property type="entry name" value="TPR_REGION"/>
    <property type="match status" value="1"/>
</dbReference>
<evidence type="ECO:0000259" key="10">
    <source>
        <dbReference type="Pfam" id="PF13844"/>
    </source>
</evidence>
<feature type="domain" description="O-GlcNAc transferase C-terminal" evidence="10">
    <location>
        <begin position="449"/>
        <end position="624"/>
    </location>
</feature>
<evidence type="ECO:0000256" key="7">
    <source>
        <dbReference type="ARBA" id="ARBA00022803"/>
    </source>
</evidence>
<evidence type="ECO:0000256" key="3">
    <source>
        <dbReference type="ARBA" id="ARBA00011970"/>
    </source>
</evidence>
<evidence type="ECO:0000313" key="12">
    <source>
        <dbReference type="Proteomes" id="UP000198500"/>
    </source>
</evidence>
<dbReference type="STRING" id="574349.SAMN05443545_106206"/>
<sequence>MSSKRQRRSAYQQRGRRNQRTAASSYRERANTFLAYYERRELPSALSVAEDIVDRYPGALFGWKALGTTLMEGGDPDKAIEPLKKALDIQPEDHEAHSNLAKTYQKLGQYDNALHHLREALRIRPDDYQANIRIADIYKAKDQHEASIEHLDIAMEAEPDSALSKLRKANTLIGKRQYDEGLRLLESLVYEHPNHAGGRSNLANLYGTMGRFSEAEDEYQKAMKLAPGYHLPFSNYFFTAHYNPAHDAESFYRMAASWHEHYSRNDDLTRAATTKSVSKRLKIGLVSSGLRSHPVGQMITSCLENVDKRDFELIAYADRLANDYLGKKIKAVVDEWHDVPHLQDEALADKIVDDSIDILIDMTGHTSGNRLMAVAREPAPLIVKWVGGLFNTVGLESFDYLVSDFVETPDGSDEYYFEKLIRLPDDYICYLPPYYAPEVSALPVLTNGFLTFGCFNNPAKINEPLLSEWARLMKEVPESRLYMIGGQYTNESYCEWIYQYLESHGIGRERILLEGPKKHKELLESYNQVDISLDPWPYSGGLTTCEALLMGVPVVTMPGPTFAGRHSATHLVNAGMPELVTNSWDEYRERVLELAGDLDSLSTIRQHLREVLTKSPVCDGPRFAKHFTTAMRAIWQRYCDDKAPAALTFNKEGQAWFEDEDTPVHIEPTRDDAADTESSGFRFQFEGKIIAIDNGGELLNHAATQQMLSLNAFEVITFDPRSEALQHSLIQHERVHHYPNTSLGDGQPATLYTCLDPSMTASLPPLPSENLSDEQAQGAKVLAKLPLNTIALDSIEGLPSLDWLVLDDRCDTGTILENGKAALKDTLLIQVRVAFQPTHASQVTLDRVTEWARQNGFRFYRLHNLQHKSHLPARDDLIRYQSTELTHADVLLLPNRQRVAMLDDNRRMKLAFILHTVYQVKDLTHELILNSDETLAEHYLVDEGLLGGQAVTSPSSSQRGKKRKVFVVGFPKSGTSTLQKALEESGYRSAHWKVKEGYVGELMYLGLESHDDPWYYLSHYDAITQGDVCIPSQGLNFWPQLDISVIEKIRQHHPDCLFILNYRDPDKTVASIMRWGDLGARIESSDIPGLPVGNGDQDELKRWIENHFKSVRALFEGSGNFLEIDIESDNARRDLGKFIGISIGWWGVENKNDNLPKNEIIVPKRPHMSEAEGDLFHWMLRDSRTYFEFGSGGSTVWAAEQGLTVYGVESDSTWVNGLSRKLGDACQISVVDIGPTKEWGYPVSLYKKDKFPGYSLAIHEYKEAFDLILVDGRFRVACILSSIRHILENHDDPSKARIFVHDFWNRNSYHVALEFLEIVDRVQTAAVFKVAEDVDIEQVQALWEEYSMVPS</sequence>
<name>A0A1H3D6I3_9GAMM</name>
<evidence type="ECO:0000256" key="1">
    <source>
        <dbReference type="ARBA" id="ARBA00004922"/>
    </source>
</evidence>
<dbReference type="Pfam" id="PF13844">
    <property type="entry name" value="Glyco_transf_41"/>
    <property type="match status" value="2"/>
</dbReference>
<feature type="repeat" description="TPR" evidence="8">
    <location>
        <begin position="196"/>
        <end position="229"/>
    </location>
</feature>
<feature type="region of interest" description="Disordered" evidence="9">
    <location>
        <begin position="1"/>
        <end position="25"/>
    </location>
</feature>
<evidence type="ECO:0000256" key="8">
    <source>
        <dbReference type="PROSITE-ProRule" id="PRU00339"/>
    </source>
</evidence>
<dbReference type="SUPFAM" id="SSF52540">
    <property type="entry name" value="P-loop containing nucleoside triphosphate hydrolases"/>
    <property type="match status" value="1"/>
</dbReference>
<dbReference type="PROSITE" id="PS50005">
    <property type="entry name" value="TPR"/>
    <property type="match status" value="3"/>
</dbReference>
<dbReference type="InterPro" id="IPR019734">
    <property type="entry name" value="TPR_rpt"/>
</dbReference>
<keyword evidence="7 8" id="KW-0802">TPR repeat</keyword>
<feature type="compositionally biased region" description="Basic residues" evidence="9">
    <location>
        <begin position="1"/>
        <end position="19"/>
    </location>
</feature>
<evidence type="ECO:0000256" key="2">
    <source>
        <dbReference type="ARBA" id="ARBA00005386"/>
    </source>
</evidence>
<dbReference type="EMBL" id="FNNI01000006">
    <property type="protein sequence ID" value="SDX62122.1"/>
    <property type="molecule type" value="Genomic_DNA"/>
</dbReference>
<dbReference type="PANTHER" id="PTHR44835:SF1">
    <property type="entry name" value="PROTEIN O-GLCNAC TRANSFERASE"/>
    <property type="match status" value="1"/>
</dbReference>
<dbReference type="Pfam" id="PF17784">
    <property type="entry name" value="Sulfotransfer_4"/>
    <property type="match status" value="1"/>
</dbReference>
<dbReference type="Gene3D" id="3.40.50.300">
    <property type="entry name" value="P-loop containing nucleotide triphosphate hydrolases"/>
    <property type="match status" value="1"/>
</dbReference>
<dbReference type="UniPathway" id="UPA00378"/>
<dbReference type="Proteomes" id="UP000198500">
    <property type="component" value="Unassembled WGS sequence"/>
</dbReference>
<dbReference type="SUPFAM" id="SSF48452">
    <property type="entry name" value="TPR-like"/>
    <property type="match status" value="1"/>
</dbReference>
<feature type="repeat" description="TPR" evidence="8">
    <location>
        <begin position="60"/>
        <end position="93"/>
    </location>
</feature>
<dbReference type="InterPro" id="IPR027417">
    <property type="entry name" value="P-loop_NTPase"/>
</dbReference>
<comment type="pathway">
    <text evidence="1">Protein modification; protein glycosylation.</text>
</comment>
<keyword evidence="5 11" id="KW-0808">Transferase</keyword>
<dbReference type="Gene3D" id="3.40.50.150">
    <property type="entry name" value="Vaccinia Virus protein VP39"/>
    <property type="match status" value="1"/>
</dbReference>
<dbReference type="EC" id="2.4.1.255" evidence="3"/>
<dbReference type="RefSeq" id="WP_092570364.1">
    <property type="nucleotide sequence ID" value="NZ_BMXH01000005.1"/>
</dbReference>
<evidence type="ECO:0000256" key="5">
    <source>
        <dbReference type="ARBA" id="ARBA00022679"/>
    </source>
</evidence>
<feature type="repeat" description="TPR" evidence="8">
    <location>
        <begin position="94"/>
        <end position="127"/>
    </location>
</feature>
<dbReference type="InterPro" id="IPR040632">
    <property type="entry name" value="Sulfotransfer_4"/>
</dbReference>
<dbReference type="Pfam" id="PF13181">
    <property type="entry name" value="TPR_8"/>
    <property type="match status" value="1"/>
</dbReference>
<dbReference type="InterPro" id="IPR051939">
    <property type="entry name" value="Glycosyltr_41/O-GlcNAc_trsf"/>
</dbReference>
<dbReference type="SMART" id="SM00028">
    <property type="entry name" value="TPR"/>
    <property type="match status" value="5"/>
</dbReference>